<evidence type="ECO:0000313" key="3">
    <source>
        <dbReference type="EMBL" id="SHH97780.1"/>
    </source>
</evidence>
<keyword evidence="1" id="KW-0802">TPR repeat</keyword>
<dbReference type="Gene3D" id="3.90.550.10">
    <property type="entry name" value="Spore Coat Polysaccharide Biosynthesis Protein SpsA, Chain A"/>
    <property type="match status" value="1"/>
</dbReference>
<dbReference type="SMART" id="SM00028">
    <property type="entry name" value="TPR"/>
    <property type="match status" value="2"/>
</dbReference>
<dbReference type="RefSeq" id="WP_073013103.1">
    <property type="nucleotide sequence ID" value="NZ_FQXD01000025.1"/>
</dbReference>
<feature type="repeat" description="TPR" evidence="1">
    <location>
        <begin position="268"/>
        <end position="301"/>
    </location>
</feature>
<dbReference type="InterPro" id="IPR019734">
    <property type="entry name" value="TPR_rpt"/>
</dbReference>
<dbReference type="OrthoDB" id="9815923at2"/>
<organism evidence="3 4">
    <name type="scientific">Virgibacillus chiguensis</name>
    <dbReference type="NCBI Taxonomy" id="411959"/>
    <lineage>
        <taxon>Bacteria</taxon>
        <taxon>Bacillati</taxon>
        <taxon>Bacillota</taxon>
        <taxon>Bacilli</taxon>
        <taxon>Bacillales</taxon>
        <taxon>Bacillaceae</taxon>
        <taxon>Virgibacillus</taxon>
    </lineage>
</organism>
<dbReference type="SUPFAM" id="SSF53448">
    <property type="entry name" value="Nucleotide-diphospho-sugar transferases"/>
    <property type="match status" value="1"/>
</dbReference>
<feature type="domain" description="Glycosyltransferase 2-like" evidence="2">
    <location>
        <begin position="5"/>
        <end position="142"/>
    </location>
</feature>
<dbReference type="Proteomes" id="UP000184079">
    <property type="component" value="Unassembled WGS sequence"/>
</dbReference>
<reference evidence="4" key="1">
    <citation type="submission" date="2016-11" db="EMBL/GenBank/DDBJ databases">
        <authorList>
            <person name="Varghese N."/>
            <person name="Submissions S."/>
        </authorList>
    </citation>
    <scope>NUCLEOTIDE SEQUENCE [LARGE SCALE GENOMIC DNA]</scope>
    <source>
        <strain evidence="4">CGMCC 1.6496</strain>
    </source>
</reference>
<keyword evidence="3" id="KW-0808">Transferase</keyword>
<dbReference type="PANTHER" id="PTHR43630:SF2">
    <property type="entry name" value="GLYCOSYLTRANSFERASE"/>
    <property type="match status" value="1"/>
</dbReference>
<dbReference type="CDD" id="cd02511">
    <property type="entry name" value="Beta4Glucosyltransferase"/>
    <property type="match status" value="1"/>
</dbReference>
<dbReference type="Gene3D" id="1.25.40.10">
    <property type="entry name" value="Tetratricopeptide repeat domain"/>
    <property type="match status" value="1"/>
</dbReference>
<dbReference type="InterPro" id="IPR011990">
    <property type="entry name" value="TPR-like_helical_dom_sf"/>
</dbReference>
<dbReference type="Pfam" id="PF00535">
    <property type="entry name" value="Glycos_transf_2"/>
    <property type="match status" value="1"/>
</dbReference>
<protein>
    <submittedName>
        <fullName evidence="3">Glycosyltransferase involved in cell wall bisynthesis</fullName>
    </submittedName>
</protein>
<sequence>MHSISLCMIVKNEEEVLEQCLRSVESICDEIIILDTGSTDRTKEIALQFTNKVFDFEWVDDFSKARNKSFSYATKDYILYLDADDVVLPEDLDKLKNLKKTELNDTIDAVSMYYHTSFDQQGNPTFKFRRNRLLKRSNHFKWFGAVHEYILVYGNIYHSDIAITHRKEDKEIDLSTRDRNLKIYEKQLEKGVEFAPRELFYYANELKDHQRFLEAINYYKKFLNSERGWIEDAIRACIYMADCYKALGEIDEETTALLHTFKFDLPRPEVLCRLGDHFMNKNSFQKAIRWYMLALTIEVENDAGFTNIAYTTWYPHLQMCVCYWRLGNKQKSYEHHLKVKEHDPYSEFAIKNEKFFKDIH</sequence>
<dbReference type="GO" id="GO:0016740">
    <property type="term" value="F:transferase activity"/>
    <property type="evidence" value="ECO:0007669"/>
    <property type="project" value="UniProtKB-KW"/>
</dbReference>
<dbReference type="InterPro" id="IPR029044">
    <property type="entry name" value="Nucleotide-diphossugar_trans"/>
</dbReference>
<dbReference type="PANTHER" id="PTHR43630">
    <property type="entry name" value="POLY-BETA-1,6-N-ACETYL-D-GLUCOSAMINE SYNTHASE"/>
    <property type="match status" value="1"/>
</dbReference>
<dbReference type="EMBL" id="FQXD01000025">
    <property type="protein sequence ID" value="SHH97780.1"/>
    <property type="molecule type" value="Genomic_DNA"/>
</dbReference>
<keyword evidence="4" id="KW-1185">Reference proteome</keyword>
<accession>A0A1M5XD78</accession>
<dbReference type="InterPro" id="IPR001173">
    <property type="entry name" value="Glyco_trans_2-like"/>
</dbReference>
<dbReference type="PROSITE" id="PS50005">
    <property type="entry name" value="TPR"/>
    <property type="match status" value="1"/>
</dbReference>
<evidence type="ECO:0000313" key="4">
    <source>
        <dbReference type="Proteomes" id="UP000184079"/>
    </source>
</evidence>
<proteinExistence type="predicted"/>
<evidence type="ECO:0000259" key="2">
    <source>
        <dbReference type="Pfam" id="PF00535"/>
    </source>
</evidence>
<gene>
    <name evidence="3" type="ORF">SAMN05421807_1253</name>
</gene>
<dbReference type="SUPFAM" id="SSF48452">
    <property type="entry name" value="TPR-like"/>
    <property type="match status" value="1"/>
</dbReference>
<evidence type="ECO:0000256" key="1">
    <source>
        <dbReference type="PROSITE-ProRule" id="PRU00339"/>
    </source>
</evidence>
<dbReference type="AlphaFoldDB" id="A0A1M5XD78"/>
<name>A0A1M5XD78_9BACI</name>